<dbReference type="InterPro" id="IPR050853">
    <property type="entry name" value="WD_repeat_DNA-damage-binding"/>
</dbReference>
<dbReference type="PROSITE" id="PS50082">
    <property type="entry name" value="WD_REPEATS_2"/>
    <property type="match status" value="2"/>
</dbReference>
<sequence>MSKLSEYEKKRLENIRANEALLNGLDLPILNLKKESKGKTLRKHTPRPALRKPQAPTRASARIRGKAPDMSSTDYVEPTSKKARHEPVDVNDSISEEDRKKLLGVLKETIEMPNTKPTSKKEHAPKEVESYESLEKALGQLEIRHEWATVKVTPGRITHCLFHPSPTNILAIATDTEGHIGFWDVNGKEEDGEPVTYNYRPHKRSITDVHFNPADNTKLFTSSYDGAIRIFDLNTAQFDSLGLGSDQYPITGFDMAQDGHGVWFTTSEGDLGFVDTRTRKKEATIREVKNKKVGSVHLNPVHQHLAALSSNDRTCTIWDLRMWSKRNAKAEPLQTIEHGYSVTSSYWSPNGDMMVTTAYDSFIRLFDLNKDNKTLELKRAIPHNCKTGRWVTNFRARWNTNEHQGRNNQHVVIGNMNHQINIFSGDTGNEMAVLYDSDHITAVPSVAQFHPSTASPVILAGNGSGRVVCWS</sequence>
<dbReference type="PANTHER" id="PTHR14773">
    <property type="entry name" value="WD REPEAT-CONTAINING PROTEIN 76"/>
    <property type="match status" value="1"/>
</dbReference>
<comment type="caution">
    <text evidence="8">The sequence shown here is derived from an EMBL/GenBank/DDBJ whole genome shotgun (WGS) entry which is preliminary data.</text>
</comment>
<dbReference type="Gene3D" id="2.130.10.10">
    <property type="entry name" value="YVTN repeat-like/Quinoprotein amine dehydrogenase"/>
    <property type="match status" value="1"/>
</dbReference>
<comment type="similarity">
    <text evidence="1 6">Belongs to the WD repeat DDB2/WDR76 family.</text>
</comment>
<comment type="function">
    <text evidence="6">DNA-binding protein that binds to both single- and double-stranded DNA. Binds preferentially to UV-damaged DNA. May be involved in DNA-metabolic processes.</text>
</comment>
<evidence type="ECO:0000256" key="7">
    <source>
        <dbReference type="SAM" id="MobiDB-lite"/>
    </source>
</evidence>
<organism evidence="8 9">
    <name type="scientific">Mucor circinelloides f. lusitanicus</name>
    <name type="common">Mucor racemosus var. lusitanicus</name>
    <dbReference type="NCBI Taxonomy" id="29924"/>
    <lineage>
        <taxon>Eukaryota</taxon>
        <taxon>Fungi</taxon>
        <taxon>Fungi incertae sedis</taxon>
        <taxon>Mucoromycota</taxon>
        <taxon>Mucoromycotina</taxon>
        <taxon>Mucoromycetes</taxon>
        <taxon>Mucorales</taxon>
        <taxon>Mucorineae</taxon>
        <taxon>Mucoraceae</taxon>
        <taxon>Mucor</taxon>
    </lineage>
</organism>
<evidence type="ECO:0000256" key="2">
    <source>
        <dbReference type="ARBA" id="ARBA00021132"/>
    </source>
</evidence>
<dbReference type="GO" id="GO:2000001">
    <property type="term" value="P:regulation of DNA damage checkpoint"/>
    <property type="evidence" value="ECO:0007669"/>
    <property type="project" value="TreeGrafter"/>
</dbReference>
<dbReference type="SUPFAM" id="SSF50978">
    <property type="entry name" value="WD40 repeat-like"/>
    <property type="match status" value="1"/>
</dbReference>
<evidence type="ECO:0000256" key="6">
    <source>
        <dbReference type="RuleBase" id="RU365004"/>
    </source>
</evidence>
<proteinExistence type="inferred from homology"/>
<dbReference type="PROSITE" id="PS50294">
    <property type="entry name" value="WD_REPEATS_REGION"/>
    <property type="match status" value="1"/>
</dbReference>
<name>A0A8H4B7L6_MUCCL</name>
<dbReference type="EMBL" id="JAAECE010000011">
    <property type="protein sequence ID" value="KAF1796704.1"/>
    <property type="molecule type" value="Genomic_DNA"/>
</dbReference>
<keyword evidence="6" id="KW-0238">DNA-binding</keyword>
<evidence type="ECO:0000256" key="4">
    <source>
        <dbReference type="ARBA" id="ARBA00022737"/>
    </source>
</evidence>
<evidence type="ECO:0000256" key="5">
    <source>
        <dbReference type="PROSITE-ProRule" id="PRU00221"/>
    </source>
</evidence>
<feature type="region of interest" description="Disordered" evidence="7">
    <location>
        <begin position="35"/>
        <end position="93"/>
    </location>
</feature>
<dbReference type="Proteomes" id="UP000469890">
    <property type="component" value="Unassembled WGS sequence"/>
</dbReference>
<keyword evidence="4" id="KW-0677">Repeat</keyword>
<keyword evidence="6" id="KW-0227">DNA damage</keyword>
<feature type="repeat" description="WD" evidence="5">
    <location>
        <begin position="335"/>
        <end position="376"/>
    </location>
</feature>
<accession>A0A8H4B7L6</accession>
<evidence type="ECO:0000313" key="8">
    <source>
        <dbReference type="EMBL" id="KAF1796704.1"/>
    </source>
</evidence>
<gene>
    <name evidence="8" type="ORF">FB192DRAFT_1403282</name>
</gene>
<feature type="compositionally biased region" description="Basic residues" evidence="7">
    <location>
        <begin position="39"/>
        <end position="50"/>
    </location>
</feature>
<dbReference type="GO" id="GO:0006974">
    <property type="term" value="P:DNA damage response"/>
    <property type="evidence" value="ECO:0007669"/>
    <property type="project" value="UniProtKB-KW"/>
</dbReference>
<evidence type="ECO:0000256" key="1">
    <source>
        <dbReference type="ARBA" id="ARBA00005434"/>
    </source>
</evidence>
<dbReference type="InterPro" id="IPR036322">
    <property type="entry name" value="WD40_repeat_dom_sf"/>
</dbReference>
<protein>
    <recommendedName>
        <fullName evidence="2 6">DNA damage-binding protein CMR1</fullName>
    </recommendedName>
</protein>
<dbReference type="AlphaFoldDB" id="A0A8H4B7L6"/>
<reference evidence="8 9" key="1">
    <citation type="submission" date="2019-09" db="EMBL/GenBank/DDBJ databases">
        <authorList>
            <consortium name="DOE Joint Genome Institute"/>
            <person name="Mondo S.J."/>
            <person name="Navarro-Mendoza M.I."/>
            <person name="Perez-Arques C."/>
            <person name="Panchal S."/>
            <person name="Nicolas F.E."/>
            <person name="Ganguly P."/>
            <person name="Pangilinan J."/>
            <person name="Grigoriev I."/>
            <person name="Heitman J."/>
            <person name="Sanya K."/>
            <person name="Garre V."/>
        </authorList>
    </citation>
    <scope>NUCLEOTIDE SEQUENCE [LARGE SCALE GENOMIC DNA]</scope>
    <source>
        <strain evidence="8 9">MU402</strain>
    </source>
</reference>
<dbReference type="InterPro" id="IPR015943">
    <property type="entry name" value="WD40/YVTN_repeat-like_dom_sf"/>
</dbReference>
<evidence type="ECO:0000256" key="3">
    <source>
        <dbReference type="ARBA" id="ARBA00022574"/>
    </source>
</evidence>
<evidence type="ECO:0000313" key="9">
    <source>
        <dbReference type="Proteomes" id="UP000469890"/>
    </source>
</evidence>
<dbReference type="SMART" id="SM00320">
    <property type="entry name" value="WD40"/>
    <property type="match status" value="5"/>
</dbReference>
<feature type="repeat" description="WD" evidence="5">
    <location>
        <begin position="199"/>
        <end position="241"/>
    </location>
</feature>
<keyword evidence="3 5" id="KW-0853">WD repeat</keyword>
<dbReference type="InterPro" id="IPR001680">
    <property type="entry name" value="WD40_rpt"/>
</dbReference>
<dbReference type="PANTHER" id="PTHR14773:SF0">
    <property type="entry name" value="WD REPEAT-CONTAINING PROTEIN 76"/>
    <property type="match status" value="1"/>
</dbReference>
<dbReference type="GO" id="GO:0003677">
    <property type="term" value="F:DNA binding"/>
    <property type="evidence" value="ECO:0007669"/>
    <property type="project" value="UniProtKB-UniRule"/>
</dbReference>
<dbReference type="Pfam" id="PF00400">
    <property type="entry name" value="WD40"/>
    <property type="match status" value="2"/>
</dbReference>
<dbReference type="GO" id="GO:0005634">
    <property type="term" value="C:nucleus"/>
    <property type="evidence" value="ECO:0007669"/>
    <property type="project" value="TreeGrafter"/>
</dbReference>